<dbReference type="SUPFAM" id="SSF51569">
    <property type="entry name" value="Aldolase"/>
    <property type="match status" value="1"/>
</dbReference>
<dbReference type="Gene3D" id="3.20.20.70">
    <property type="entry name" value="Aldolase class I"/>
    <property type="match status" value="1"/>
</dbReference>
<dbReference type="InterPro" id="IPR002048">
    <property type="entry name" value="EF_hand_dom"/>
</dbReference>
<proteinExistence type="predicted"/>
<evidence type="ECO:0000256" key="1">
    <source>
        <dbReference type="ARBA" id="ARBA00022837"/>
    </source>
</evidence>
<organism evidence="3 4">
    <name type="scientific">Aureococcus anophagefferens</name>
    <name type="common">Harmful bloom alga</name>
    <dbReference type="NCBI Taxonomy" id="44056"/>
    <lineage>
        <taxon>Eukaryota</taxon>
        <taxon>Sar</taxon>
        <taxon>Stramenopiles</taxon>
        <taxon>Ochrophyta</taxon>
        <taxon>Pelagophyceae</taxon>
        <taxon>Pelagomonadales</taxon>
        <taxon>Pelagomonadaceae</taxon>
        <taxon>Aureococcus</taxon>
    </lineage>
</organism>
<dbReference type="PROSITE" id="PS00018">
    <property type="entry name" value="EF_HAND_1"/>
    <property type="match status" value="1"/>
</dbReference>
<dbReference type="SUPFAM" id="SSF47473">
    <property type="entry name" value="EF-hand"/>
    <property type="match status" value="1"/>
</dbReference>
<sequence length="636" mass="67744">MACTWAAGMLPAISTGVRASNAPAMASDLAYDAFMALPDDARRANYEALVRDARSTQHKPMRRVNAQKRERLRTMKVLILDNSQREPSVASVWGHTLEDKRAIDGVVRGLGFKHVVAGALNDAAQVDDQFCAELGGDAGPTSFWTFSEFTDGALRDGAPIFDDDHVPVGLRKTAAYGLKNVVLEVDTCAAFWEDRAVSAFADGVVFWTRWLRGAAGRDARVIVNLRDLAKGMVRCPDRCVAMVAALSDLPRHVRPASLLFEEPFGEYLPCEVGGWTALLRATMDAHGWPSAFQEDGASIDGALLIHVHRQWGLADAVTLDALAAGCDGLMAAVCEEGAALGHACSAVALANLARLGNRDVVARYDLRGVVDAARAVTRLTTGAPVAVRQVVYGPRAIEAVFGFTAVGGGVVDRTFDRDASGTAADAVFLADILGVAEKPVRLHTLATPAQFAARLAQCFGAHASFDDALGARLKRGLLALLAAGDKAECTSPLGLALLHQRVEGGLTPAMIDCVKDADAVERGSAVLLARAEACFDEAAADAGGAGGLPYGAFAERFVDAYLGARHNTFGADVGDKVRDAVRRSFDLDGDRRITFDEYRVWLLWALRSTQDDIHSVDDLFAAVVRRGIMPGLMGGD</sequence>
<accession>A0ABR1GEF5</accession>
<comment type="caution">
    <text evidence="3">The sequence shown here is derived from an EMBL/GenBank/DDBJ whole genome shotgun (WGS) entry which is preliminary data.</text>
</comment>
<reference evidence="3 4" key="1">
    <citation type="submission" date="2024-03" db="EMBL/GenBank/DDBJ databases">
        <title>Aureococcus anophagefferens CCMP1851 and Kratosvirus quantuckense: Draft genome of a second virus-susceptible host strain in the model system.</title>
        <authorList>
            <person name="Chase E."/>
            <person name="Truchon A.R."/>
            <person name="Schepens W."/>
            <person name="Wilhelm S.W."/>
        </authorList>
    </citation>
    <scope>NUCLEOTIDE SEQUENCE [LARGE SCALE GENOMIC DNA]</scope>
    <source>
        <strain evidence="3 4">CCMP1851</strain>
    </source>
</reference>
<keyword evidence="1" id="KW-0106">Calcium</keyword>
<dbReference type="InterPro" id="IPR013785">
    <property type="entry name" value="Aldolase_TIM"/>
</dbReference>
<dbReference type="Proteomes" id="UP001363151">
    <property type="component" value="Unassembled WGS sequence"/>
</dbReference>
<dbReference type="InterPro" id="IPR018247">
    <property type="entry name" value="EF_Hand_1_Ca_BS"/>
</dbReference>
<keyword evidence="4" id="KW-1185">Reference proteome</keyword>
<protein>
    <recommendedName>
        <fullName evidence="2">EF-hand domain-containing protein</fullName>
    </recommendedName>
</protein>
<name>A0ABR1GEF5_AURAN</name>
<dbReference type="EMBL" id="JBBJCI010000031">
    <property type="protein sequence ID" value="KAK7254290.1"/>
    <property type="molecule type" value="Genomic_DNA"/>
</dbReference>
<dbReference type="PROSITE" id="PS50222">
    <property type="entry name" value="EF_HAND_2"/>
    <property type="match status" value="1"/>
</dbReference>
<feature type="domain" description="EF-hand" evidence="2">
    <location>
        <begin position="583"/>
        <end position="608"/>
    </location>
</feature>
<dbReference type="InterPro" id="IPR011992">
    <property type="entry name" value="EF-hand-dom_pair"/>
</dbReference>
<gene>
    <name evidence="3" type="ORF">SO694_00009357</name>
</gene>
<evidence type="ECO:0000259" key="2">
    <source>
        <dbReference type="PROSITE" id="PS50222"/>
    </source>
</evidence>
<evidence type="ECO:0000313" key="3">
    <source>
        <dbReference type="EMBL" id="KAK7254290.1"/>
    </source>
</evidence>
<evidence type="ECO:0000313" key="4">
    <source>
        <dbReference type="Proteomes" id="UP001363151"/>
    </source>
</evidence>